<proteinExistence type="predicted"/>
<dbReference type="Proteomes" id="UP001642360">
    <property type="component" value="Unassembled WGS sequence"/>
</dbReference>
<sequence>MEATGWASVKACDEVTELVEVAWWSLHRLHIKAEEVLKVMGQKLSFIYSSTDYDHDIACIVSSFHVPPVVLCCWAEQDKPMCFVQWAMLDSVEDNTVVVDFYSVKVHAHGADHMED</sequence>
<dbReference type="AlphaFoldDB" id="A0ABC8REW2"/>
<accession>A0ABC8REW2</accession>
<evidence type="ECO:0000313" key="1">
    <source>
        <dbReference type="EMBL" id="CAK9141549.1"/>
    </source>
</evidence>
<feature type="non-terminal residue" evidence="1">
    <location>
        <position position="116"/>
    </location>
</feature>
<keyword evidence="2" id="KW-1185">Reference proteome</keyword>
<evidence type="ECO:0000313" key="2">
    <source>
        <dbReference type="Proteomes" id="UP001642360"/>
    </source>
</evidence>
<reference evidence="1 2" key="1">
    <citation type="submission" date="2024-02" db="EMBL/GenBank/DDBJ databases">
        <authorList>
            <person name="Vignale AGUSTIN F."/>
            <person name="Sosa J E."/>
            <person name="Modenutti C."/>
        </authorList>
    </citation>
    <scope>NUCLEOTIDE SEQUENCE [LARGE SCALE GENOMIC DNA]</scope>
</reference>
<dbReference type="EMBL" id="CAUOFW020001148">
    <property type="protein sequence ID" value="CAK9141549.1"/>
    <property type="molecule type" value="Genomic_DNA"/>
</dbReference>
<organism evidence="1 2">
    <name type="scientific">Ilex paraguariensis</name>
    <name type="common">yerba mate</name>
    <dbReference type="NCBI Taxonomy" id="185542"/>
    <lineage>
        <taxon>Eukaryota</taxon>
        <taxon>Viridiplantae</taxon>
        <taxon>Streptophyta</taxon>
        <taxon>Embryophyta</taxon>
        <taxon>Tracheophyta</taxon>
        <taxon>Spermatophyta</taxon>
        <taxon>Magnoliopsida</taxon>
        <taxon>eudicotyledons</taxon>
        <taxon>Gunneridae</taxon>
        <taxon>Pentapetalae</taxon>
        <taxon>asterids</taxon>
        <taxon>campanulids</taxon>
        <taxon>Aquifoliales</taxon>
        <taxon>Aquifoliaceae</taxon>
        <taxon>Ilex</taxon>
    </lineage>
</organism>
<gene>
    <name evidence="1" type="ORF">ILEXP_LOCUS9142</name>
</gene>
<name>A0ABC8REW2_9AQUA</name>
<protein>
    <submittedName>
        <fullName evidence="1">Uncharacterized protein</fullName>
    </submittedName>
</protein>
<comment type="caution">
    <text evidence="1">The sequence shown here is derived from an EMBL/GenBank/DDBJ whole genome shotgun (WGS) entry which is preliminary data.</text>
</comment>
<feature type="non-terminal residue" evidence="1">
    <location>
        <position position="1"/>
    </location>
</feature>